<evidence type="ECO:0000256" key="1">
    <source>
        <dbReference type="SAM" id="MobiDB-lite"/>
    </source>
</evidence>
<accession>I0CEE4</accession>
<dbReference type="AlphaFoldDB" id="I0CEE4"/>
<feature type="region of interest" description="Disordered" evidence="1">
    <location>
        <begin position="304"/>
        <end position="323"/>
    </location>
</feature>
<proteinExistence type="predicted"/>
<name>I0CEE4_9ACTN</name>
<reference evidence="2" key="1">
    <citation type="submission" date="2011-12" db="EMBL/GenBank/DDBJ databases">
        <title>Complete nucleotide sequence of Streptomyces circular plasmid pCQ4.</title>
        <authorList>
            <person name="Cheng Q."/>
            <person name="Tian X."/>
            <person name="Qin Z."/>
        </authorList>
    </citation>
    <scope>NUCLEOTIDE SEQUENCE</scope>
    <source>
        <strain evidence="2">W75</strain>
        <plasmid evidence="2">pCQ4</plasmid>
    </source>
</reference>
<protein>
    <submittedName>
        <fullName evidence="2">Uncharacterized protein</fullName>
    </submittedName>
</protein>
<gene>
    <name evidence="2" type="ORF">pCQ4.32</name>
</gene>
<evidence type="ECO:0000313" key="2">
    <source>
        <dbReference type="EMBL" id="AFH75157.1"/>
    </source>
</evidence>
<geneLocation type="plasmid" evidence="2">
    <name>pCQ4</name>
</geneLocation>
<keyword evidence="2" id="KW-0614">Plasmid</keyword>
<sequence length="323" mass="35479">MSWRTVVKDKQCKLAARQEQAATGRRYAAVAREQRAAIEQGPRSPRTVLLRELMLECLTQPLEIVEDDGDVEYYEKPARHRSLLLGGLIPRGTVLELVGLLADLGQDTRLTVESWAEGSLGVVVTESGRRFELRLCQAGTLELCRVAQCGSDPVNEVIDRCHAHLAKASPAELVKFAEEWGFARSDAEQGAKPARRQHDPVAELLVHVATAHGNAPAVAETFVHYALEDPEIINEAYWDEAEALEMHHAVASEKLRLQQLATAESRRLRGVLKRCAACGGDLPGHAELSFPPKFCSRECVPPVPKERSPWDSPAGIPAGPPPF</sequence>
<dbReference type="EMBL" id="JQ340175">
    <property type="protein sequence ID" value="AFH75157.1"/>
    <property type="molecule type" value="Genomic_DNA"/>
</dbReference>
<organism evidence="2">
    <name type="scientific">Streptomyces sp. W75</name>
    <dbReference type="NCBI Taxonomy" id="1170711"/>
    <lineage>
        <taxon>Bacteria</taxon>
        <taxon>Bacillati</taxon>
        <taxon>Actinomycetota</taxon>
        <taxon>Actinomycetes</taxon>
        <taxon>Kitasatosporales</taxon>
        <taxon>Streptomycetaceae</taxon>
        <taxon>Streptomyces</taxon>
    </lineage>
</organism>